<dbReference type="InterPro" id="IPR016036">
    <property type="entry name" value="Malonyl_transacylase_ACP-bd"/>
</dbReference>
<dbReference type="Pfam" id="PF14765">
    <property type="entry name" value="PS-DH"/>
    <property type="match status" value="1"/>
</dbReference>
<dbReference type="InterPro" id="IPR049552">
    <property type="entry name" value="PKS_DH_N"/>
</dbReference>
<reference evidence="12 13" key="1">
    <citation type="journal article" date="2024" name="J. Plant Pathol.">
        <title>Sequence and assembly of the genome of Seiridium unicorne, isolate CBS 538.82, causal agent of cypress canker disease.</title>
        <authorList>
            <person name="Scali E."/>
            <person name="Rocca G.D."/>
            <person name="Danti R."/>
            <person name="Garbelotto M."/>
            <person name="Barberini S."/>
            <person name="Baroncelli R."/>
            <person name="Emiliani G."/>
        </authorList>
    </citation>
    <scope>NUCLEOTIDE SEQUENCE [LARGE SCALE GENOMIC DNA]</scope>
    <source>
        <strain evidence="12 13">BM-138-508</strain>
    </source>
</reference>
<dbReference type="SMART" id="SM00825">
    <property type="entry name" value="PKS_KS"/>
    <property type="match status" value="1"/>
</dbReference>
<dbReference type="SUPFAM" id="SSF51735">
    <property type="entry name" value="NAD(P)-binding Rossmann-fold domains"/>
    <property type="match status" value="2"/>
</dbReference>
<dbReference type="InterPro" id="IPR014031">
    <property type="entry name" value="Ketoacyl_synth_C"/>
</dbReference>
<evidence type="ECO:0000256" key="8">
    <source>
        <dbReference type="PROSITE-ProRule" id="PRU01363"/>
    </source>
</evidence>
<dbReference type="CDD" id="cd00833">
    <property type="entry name" value="PKS"/>
    <property type="match status" value="1"/>
</dbReference>
<dbReference type="InterPro" id="IPR036736">
    <property type="entry name" value="ACP-like_sf"/>
</dbReference>
<comment type="caution">
    <text evidence="12">The sequence shown here is derived from an EMBL/GenBank/DDBJ whole genome shotgun (WGS) entry which is preliminary data.</text>
</comment>
<dbReference type="Pfam" id="PF21089">
    <property type="entry name" value="PKS_DH_N"/>
    <property type="match status" value="1"/>
</dbReference>
<feature type="region of interest" description="N-terminal hotdog fold" evidence="8">
    <location>
        <begin position="972"/>
        <end position="1106"/>
    </location>
</feature>
<dbReference type="Pfam" id="PF23297">
    <property type="entry name" value="ACP_SdgA_C"/>
    <property type="match status" value="1"/>
</dbReference>
<accession>A0ABR2USI1</accession>
<dbReference type="InterPro" id="IPR001227">
    <property type="entry name" value="Ac_transferase_dom_sf"/>
</dbReference>
<dbReference type="Pfam" id="PF00698">
    <property type="entry name" value="Acyl_transf_1"/>
    <property type="match status" value="1"/>
</dbReference>
<dbReference type="EMBL" id="JARVKF010000399">
    <property type="protein sequence ID" value="KAK9417366.1"/>
    <property type="molecule type" value="Genomic_DNA"/>
</dbReference>
<keyword evidence="2" id="KW-0597">Phosphoprotein</keyword>
<feature type="domain" description="PKS/mFAS DH" evidence="11">
    <location>
        <begin position="972"/>
        <end position="1292"/>
    </location>
</feature>
<keyword evidence="6" id="KW-0511">Multifunctional enzyme</keyword>
<evidence type="ECO:0000256" key="5">
    <source>
        <dbReference type="ARBA" id="ARBA00023002"/>
    </source>
</evidence>
<feature type="region of interest" description="C-terminal hotdog fold" evidence="8">
    <location>
        <begin position="1136"/>
        <end position="1292"/>
    </location>
</feature>
<dbReference type="InterPro" id="IPR013154">
    <property type="entry name" value="ADH-like_N"/>
</dbReference>
<dbReference type="SUPFAM" id="SSF52151">
    <property type="entry name" value="FabD/lysophospholipase-like"/>
    <property type="match status" value="1"/>
</dbReference>
<dbReference type="InterPro" id="IPR020843">
    <property type="entry name" value="ER"/>
</dbReference>
<evidence type="ECO:0000256" key="3">
    <source>
        <dbReference type="ARBA" id="ARBA00022679"/>
    </source>
</evidence>
<dbReference type="InterPro" id="IPR014030">
    <property type="entry name" value="Ketoacyl_synth_N"/>
</dbReference>
<gene>
    <name evidence="12" type="ORF">SUNI508_08946</name>
</gene>
<keyword evidence="5" id="KW-0560">Oxidoreductase</keyword>
<evidence type="ECO:0000259" key="10">
    <source>
        <dbReference type="PROSITE" id="PS52004"/>
    </source>
</evidence>
<dbReference type="SUPFAM" id="SSF47336">
    <property type="entry name" value="ACP-like"/>
    <property type="match status" value="1"/>
</dbReference>
<dbReference type="Pfam" id="PF08242">
    <property type="entry name" value="Methyltransf_12"/>
    <property type="match status" value="1"/>
</dbReference>
<evidence type="ECO:0000256" key="4">
    <source>
        <dbReference type="ARBA" id="ARBA00022857"/>
    </source>
</evidence>
<dbReference type="InterPro" id="IPR011032">
    <property type="entry name" value="GroES-like_sf"/>
</dbReference>
<proteinExistence type="predicted"/>
<dbReference type="InterPro" id="IPR020841">
    <property type="entry name" value="PKS_Beta-ketoAc_synthase_dom"/>
</dbReference>
<evidence type="ECO:0000256" key="1">
    <source>
        <dbReference type="ARBA" id="ARBA00022450"/>
    </source>
</evidence>
<dbReference type="CDD" id="cd05195">
    <property type="entry name" value="enoyl_red"/>
    <property type="match status" value="1"/>
</dbReference>
<dbReference type="InterPro" id="IPR016039">
    <property type="entry name" value="Thiolase-like"/>
</dbReference>
<dbReference type="CDD" id="cd02440">
    <property type="entry name" value="AdoMet_MTases"/>
    <property type="match status" value="1"/>
</dbReference>
<dbReference type="InterPro" id="IPR049900">
    <property type="entry name" value="PKS_mFAS_DH"/>
</dbReference>
<dbReference type="Gene3D" id="3.40.366.10">
    <property type="entry name" value="Malonyl-Coenzyme A Acyl Carrier Protein, domain 2"/>
    <property type="match status" value="1"/>
</dbReference>
<dbReference type="InterPro" id="IPR029063">
    <property type="entry name" value="SAM-dependent_MTases_sf"/>
</dbReference>
<dbReference type="Proteomes" id="UP001408356">
    <property type="component" value="Unassembled WGS sequence"/>
</dbReference>
<dbReference type="Gene3D" id="3.40.50.720">
    <property type="entry name" value="NAD(P)-binding Rossmann-like Domain"/>
    <property type="match status" value="1"/>
</dbReference>
<dbReference type="InterPro" id="IPR013968">
    <property type="entry name" value="PKS_KR"/>
</dbReference>
<feature type="domain" description="Ketosynthase family 3 (KS3)" evidence="10">
    <location>
        <begin position="9"/>
        <end position="431"/>
    </location>
</feature>
<dbReference type="SUPFAM" id="SSF53335">
    <property type="entry name" value="S-adenosyl-L-methionine-dependent methyltransferases"/>
    <property type="match status" value="1"/>
</dbReference>
<evidence type="ECO:0000256" key="7">
    <source>
        <dbReference type="ARBA" id="ARBA00023315"/>
    </source>
</evidence>
<dbReference type="InterPro" id="IPR042104">
    <property type="entry name" value="PKS_dehydratase_sf"/>
</dbReference>
<organism evidence="12 13">
    <name type="scientific">Seiridium unicorne</name>
    <dbReference type="NCBI Taxonomy" id="138068"/>
    <lineage>
        <taxon>Eukaryota</taxon>
        <taxon>Fungi</taxon>
        <taxon>Dikarya</taxon>
        <taxon>Ascomycota</taxon>
        <taxon>Pezizomycotina</taxon>
        <taxon>Sordariomycetes</taxon>
        <taxon>Xylariomycetidae</taxon>
        <taxon>Amphisphaeriales</taxon>
        <taxon>Sporocadaceae</taxon>
        <taxon>Seiridium</taxon>
    </lineage>
</organism>
<dbReference type="InterPro" id="IPR013217">
    <property type="entry name" value="Methyltransf_12"/>
</dbReference>
<dbReference type="InterPro" id="IPR009081">
    <property type="entry name" value="PP-bd_ACP"/>
</dbReference>
<dbReference type="InterPro" id="IPR050091">
    <property type="entry name" value="PKS_NRPS_Biosynth_Enz"/>
</dbReference>
<dbReference type="Gene3D" id="3.10.129.110">
    <property type="entry name" value="Polyketide synthase dehydratase"/>
    <property type="match status" value="1"/>
</dbReference>
<dbReference type="SMART" id="SM00826">
    <property type="entry name" value="PKS_DH"/>
    <property type="match status" value="1"/>
</dbReference>
<dbReference type="Gene3D" id="3.90.180.10">
    <property type="entry name" value="Medium-chain alcohol dehydrogenases, catalytic domain"/>
    <property type="match status" value="1"/>
</dbReference>
<keyword evidence="7" id="KW-0012">Acyltransferase</keyword>
<dbReference type="InterPro" id="IPR016035">
    <property type="entry name" value="Acyl_Trfase/lysoPLipase"/>
</dbReference>
<dbReference type="InterPro" id="IPR049551">
    <property type="entry name" value="PKS_DH_C"/>
</dbReference>
<dbReference type="InterPro" id="IPR057326">
    <property type="entry name" value="KR_dom"/>
</dbReference>
<dbReference type="Gene3D" id="3.40.47.10">
    <property type="match status" value="1"/>
</dbReference>
<dbReference type="InterPro" id="IPR020807">
    <property type="entry name" value="PKS_DH"/>
</dbReference>
<dbReference type="PANTHER" id="PTHR43775:SF29">
    <property type="entry name" value="ASPERFURANONE POLYKETIDE SYNTHASE AFOG-RELATED"/>
    <property type="match status" value="1"/>
</dbReference>
<evidence type="ECO:0000313" key="12">
    <source>
        <dbReference type="EMBL" id="KAK9417366.1"/>
    </source>
</evidence>
<dbReference type="SMART" id="SM00827">
    <property type="entry name" value="PKS_AT"/>
    <property type="match status" value="1"/>
</dbReference>
<dbReference type="SMART" id="SM00823">
    <property type="entry name" value="PKS_PP"/>
    <property type="match status" value="1"/>
</dbReference>
<dbReference type="PROSITE" id="PS52019">
    <property type="entry name" value="PKS_MFAS_DH"/>
    <property type="match status" value="1"/>
</dbReference>
<dbReference type="PROSITE" id="PS50075">
    <property type="entry name" value="CARRIER"/>
    <property type="match status" value="1"/>
</dbReference>
<dbReference type="Pfam" id="PF13602">
    <property type="entry name" value="ADH_zinc_N_2"/>
    <property type="match status" value="1"/>
</dbReference>
<dbReference type="PROSITE" id="PS52004">
    <property type="entry name" value="KS3_2"/>
    <property type="match status" value="1"/>
</dbReference>
<dbReference type="InterPro" id="IPR018201">
    <property type="entry name" value="Ketoacyl_synth_AS"/>
</dbReference>
<dbReference type="Pfam" id="PF08659">
    <property type="entry name" value="KR"/>
    <property type="match status" value="1"/>
</dbReference>
<evidence type="ECO:0000256" key="2">
    <source>
        <dbReference type="ARBA" id="ARBA00022553"/>
    </source>
</evidence>
<dbReference type="SUPFAM" id="SSF53901">
    <property type="entry name" value="Thiolase-like"/>
    <property type="match status" value="1"/>
</dbReference>
<dbReference type="InterPro" id="IPR020806">
    <property type="entry name" value="PKS_PP-bd"/>
</dbReference>
<feature type="active site" description="Proton acceptor; for dehydratase activity" evidence="8">
    <location>
        <position position="1004"/>
    </location>
</feature>
<keyword evidence="3" id="KW-0808">Transferase</keyword>
<sequence>MDSSVPSPEDPVVVVGFGFRFPQDAVSEDAFWDIMCAGKSTMTEVPKSRFNINGFFSNDATRQDTMPCRGGHFLREDVSAFDAPFFGMSASEAKAMDPQLRLLLETTYHALENSGISVDAIRGSATSVYVGNLVVEYSSIIGNDTEINPKYQATGISSSMLSNRLSWFYDLRGPSSTIDTACSSSLAGLHLGCQSLLTGESDMSIVGGVQLFLDPRAMTIPLARQNFLSPDGHCYSFDERANGYSRGEGVGIIILKRLSKALQDGDSIRAVIRGTSVNQDGRTPTISQPSPAAQTALIRKAYESQALDRSLTGYFEAHGTGTAVGDPIEVRGINSAFVEHINRDRPLHIGSIGHLEAVAGIAGLVKSILVLERGIIPRNALLERLNPAIEVNEDIIKFPTSTIDWPRDGLRRASVNSFGVGGTNAHVVIDDALHYLQGHSLDGRHRTISQESIPNGHGSNGITTGITVDHATLGGALNGTLDGASAKFPLLFPLTAADENGIRRLATALQDHINRAGKEVTGAYLQDLAFTLSNKRTVQPWKAFALGSNAQELDQSLGCLEQKPTRSTLAPSIHFVFTGQGAQWASMGVELLQHEVFKESMEYAETYFHSLGATWSLLGEIAATVSSSHLSSPQLAQAACTALQVALVDLLASWDIFPEAVVGHSSGEIAAAYCAGALSKQSALRVAYFRGVAGEKLLLNKEEEKGGMLAVMLSEDDLRPHIAAVVGDDHSESLTCGCVNSPNNTTVTGKENYIVKLASRLKSCGILARKLDVPIAYHSNQMLHVAEFYRSTLQRDLNPGDCSSRASNPAFFSSVTGRDLPVEELVQPEYWVRNLVSRVKFSGAVKAMCSSSSGLKLDQETLTKPLTYLIEVGPHCALAKPIQASIPEKTKFVYDFALRRNFSGLDTIKKMVGRLGMNGAKVSLEAVNRSLGCTRQPEMLVNLPSYPFDHSRTYWIESRLSRNILSREGPGRELLGNPCMDWNPLKPKWRLTIRTTDLPWTLDHQVDGTVLYPAAGMLVMAIEAVRKLTAQVPNIAGYRLRDVSLMSALAIPEGEDGIEAQLHMHSHGDISSTRDARAWEFWLYTVSGEEWKLHCTGLASVEQEPVADSVSEMRGSVQSRKSIGTDNLSEFRKRCSIVLEKRQFYKDLNQQGFHFGEAFQTLQRISVNSEGREAFATVEASDWKRKIREHELSDHVVHPATLDSLLHVVFAANFKHRDISLTMVPTQFSEVYASSKLLSDTVGESLLLYGKVTGVGMSNLDGDVTAMDRVTGQPILYFRQCRVSGLQGTSTKGVEAAGTTSLFHQMEWKPDISLLSRTEIEVYCQQETMGQRFGGVDPEAELICRKFLYDAIQTLDDMAAKPSAHHLQLYLRWARAFLEQEGVSTPSLLKQWSGFETELLRPKLIEQFGQSMPIKNDILTVCRGILPVLAGELDPLELMFNSGIAEHIYQSELFNWASHALAAYLGLVAHKQSDLKILEVGAGTGSTTSLVLDVLSRQGRFAGGASRFSQYDFTDISPGFFSKAQDRYASYANKMQFKVLDIERDPIEQGFEPGSYDIIIAAAVLHATKDVIKTLKNAKKLLKPNGQLIIAEPTNRKMGFVSIIFGLLEGWWLSSDEQSPRGPLLTKEEWNEALHQSGFEGLKVAVSDAPEDCHGLYMLASSPAIVTNGWHDDLSTIIVAETASQLEVANSIKIHLQSKSPGVCDIATVSSILSIDAASYSQCISLIEMGGPILARMTNHQFTGLKQIAIIAKELIWVNDRSEGVHDNPEAFMITGLGKTIIRENPDSGFMHLNVGPGPSTVATITKVLDESRRLLPSDHETDMLERDGQVYIPRVVEAPPVNKLFDTELYGARPQPVEVGREPDPNDSLELRFSAGRLESIHYGPDTFAACPLQTDEICIAVKATGINFKDIMVILNQVSDDHIGQEFSGVVTEVGSVATGTYHPGDRVCGITPKGSFRSYIRIKESNVMKIQDGMSFVEATAIPVAFATAHYGLSHLARLLPGESVLIHAAAGAVGQAAIQLAQWIGAVVFVTVSTPKKKELLMERYGIEPSRVFSSRHLQFAHEIMERTDGKGVDVVLNSLSGQALTDTWRCMAAFGRFVEIGKRDISTFQNLPMEPFQRNVSFCSLDLGLVSRSNHTLMGQIMREVQALITDQRRYTSPYPLTVFPRSGYENAFRLLQTGQHTGKVVVDWQQKDTIQIAPKSQLDYPFDGNASYLIAGGLGGIVRSVATWMAQNGARHLILLSRSGAKSQSARDLIDRLENDDVRVWAPQCDVTDDEALKAVVAEAQGRMPPIRGCIQASMVIENKFFQDFTLAEFQAAIDPKVKGTWNLHDHLSNDLDFFVILSSIAGIHGSSTQANYSAANAFTDAFARFRRAHGEHCLALDLGFVEGIGFIAESQAATHALAMTYTDSKQIRESDLHFMLKWACATTTQARLSSPFDAQLLGALTTPAFVRRGGVVSDQGWMWFPMFRHLYQMEIEGQAGTAASSGGQRVDSPAALLQAAETVEDAAAVVTSLLVRRIARSLAVPIEDIDTGKAPFGFGVDSLVAIELKFWFSKEIRAEVPVFRILGNSTIAQLGHFAAEKSEHVPRK</sequence>
<dbReference type="SUPFAM" id="SSF55048">
    <property type="entry name" value="Probable ACP-binding domain of malonyl-CoA ACP transacylase"/>
    <property type="match status" value="1"/>
</dbReference>
<keyword evidence="1" id="KW-0596">Phosphopantetheine</keyword>
<dbReference type="PANTHER" id="PTHR43775">
    <property type="entry name" value="FATTY ACID SYNTHASE"/>
    <property type="match status" value="1"/>
</dbReference>
<dbReference type="Gene3D" id="3.40.50.150">
    <property type="entry name" value="Vaccinia Virus protein VP39"/>
    <property type="match status" value="1"/>
</dbReference>
<dbReference type="SMART" id="SM00822">
    <property type="entry name" value="PKS_KR"/>
    <property type="match status" value="1"/>
</dbReference>
<dbReference type="Gene3D" id="3.30.70.3290">
    <property type="match status" value="1"/>
</dbReference>
<evidence type="ECO:0000256" key="6">
    <source>
        <dbReference type="ARBA" id="ARBA00023268"/>
    </source>
</evidence>
<dbReference type="Pfam" id="PF00109">
    <property type="entry name" value="ketoacyl-synt"/>
    <property type="match status" value="1"/>
</dbReference>
<dbReference type="SMART" id="SM00829">
    <property type="entry name" value="PKS_ER"/>
    <property type="match status" value="1"/>
</dbReference>
<evidence type="ECO:0000313" key="13">
    <source>
        <dbReference type="Proteomes" id="UP001408356"/>
    </source>
</evidence>
<name>A0ABR2USI1_9PEZI</name>
<dbReference type="SUPFAM" id="SSF50129">
    <property type="entry name" value="GroES-like"/>
    <property type="match status" value="1"/>
</dbReference>
<dbReference type="PROSITE" id="PS00606">
    <property type="entry name" value="KS3_1"/>
    <property type="match status" value="1"/>
</dbReference>
<feature type="domain" description="Carrier" evidence="9">
    <location>
        <begin position="2512"/>
        <end position="2589"/>
    </location>
</feature>
<evidence type="ECO:0000259" key="9">
    <source>
        <dbReference type="PROSITE" id="PS50075"/>
    </source>
</evidence>
<dbReference type="InterPro" id="IPR014043">
    <property type="entry name" value="Acyl_transferase_dom"/>
</dbReference>
<keyword evidence="4" id="KW-0521">NADP</keyword>
<protein>
    <submittedName>
        <fullName evidence="12">Polyketide synthase</fullName>
    </submittedName>
</protein>
<dbReference type="InterPro" id="IPR036291">
    <property type="entry name" value="NAD(P)-bd_dom_sf"/>
</dbReference>
<keyword evidence="13" id="KW-1185">Reference proteome</keyword>
<feature type="active site" description="Proton donor; for dehydratase activity" evidence="8">
    <location>
        <position position="1203"/>
    </location>
</feature>
<dbReference type="Pfam" id="PF02801">
    <property type="entry name" value="Ketoacyl-synt_C"/>
    <property type="match status" value="1"/>
</dbReference>
<dbReference type="Pfam" id="PF08240">
    <property type="entry name" value="ADH_N"/>
    <property type="match status" value="1"/>
</dbReference>
<evidence type="ECO:0000259" key="11">
    <source>
        <dbReference type="PROSITE" id="PS52019"/>
    </source>
</evidence>